<name>A0ABZ2M7K6_9BACT</name>
<dbReference type="PANTHER" id="PTHR42852">
    <property type="entry name" value="THIOL:DISULFIDE INTERCHANGE PROTEIN DSBE"/>
    <property type="match status" value="1"/>
</dbReference>
<feature type="region of interest" description="Disordered" evidence="1">
    <location>
        <begin position="158"/>
        <end position="200"/>
    </location>
</feature>
<sequence>MRIPPLAPAWSTTEWLNTPSPITLEQLRGRVVVLHAFQMLCPGCVARGIPQMQRVAELFAREPLVVIGLHTVFEHHEAMRVESLRAFLHEYRVRFPVGVDAPDPAGGPIPRTMKAYAMQGTPTTVLIDPDGRLRQRTFGVHDDLRLGASLAQLLGESKQARGAAGENAPSQPARLGNDEHGSDDHGGDGPRCDEQGCVST</sequence>
<feature type="domain" description="Thioredoxin" evidence="2">
    <location>
        <begin position="1"/>
        <end position="162"/>
    </location>
</feature>
<dbReference type="RefSeq" id="WP_394828121.1">
    <property type="nucleotide sequence ID" value="NZ_CP089984.1"/>
</dbReference>
<accession>A0ABZ2M7K6</accession>
<organism evidence="3 4">
    <name type="scientific">Pendulispora albinea</name>
    <dbReference type="NCBI Taxonomy" id="2741071"/>
    <lineage>
        <taxon>Bacteria</taxon>
        <taxon>Pseudomonadati</taxon>
        <taxon>Myxococcota</taxon>
        <taxon>Myxococcia</taxon>
        <taxon>Myxococcales</taxon>
        <taxon>Sorangiineae</taxon>
        <taxon>Pendulisporaceae</taxon>
        <taxon>Pendulispora</taxon>
    </lineage>
</organism>
<dbReference type="CDD" id="cd02966">
    <property type="entry name" value="TlpA_like_family"/>
    <property type="match status" value="1"/>
</dbReference>
<gene>
    <name evidence="3" type="ORF">LZC94_14765</name>
</gene>
<protein>
    <submittedName>
        <fullName evidence="3">TlpA family protein disulfide reductase</fullName>
    </submittedName>
</protein>
<dbReference type="Proteomes" id="UP001370348">
    <property type="component" value="Chromosome"/>
</dbReference>
<dbReference type="InterPro" id="IPR050553">
    <property type="entry name" value="Thioredoxin_ResA/DsbE_sf"/>
</dbReference>
<dbReference type="SUPFAM" id="SSF52833">
    <property type="entry name" value="Thioredoxin-like"/>
    <property type="match status" value="1"/>
</dbReference>
<evidence type="ECO:0000313" key="3">
    <source>
        <dbReference type="EMBL" id="WXB18491.1"/>
    </source>
</evidence>
<evidence type="ECO:0000313" key="4">
    <source>
        <dbReference type="Proteomes" id="UP001370348"/>
    </source>
</evidence>
<dbReference type="InterPro" id="IPR013766">
    <property type="entry name" value="Thioredoxin_domain"/>
</dbReference>
<dbReference type="PANTHER" id="PTHR42852:SF13">
    <property type="entry name" value="PROTEIN DIPZ"/>
    <property type="match status" value="1"/>
</dbReference>
<proteinExistence type="predicted"/>
<dbReference type="PROSITE" id="PS51352">
    <property type="entry name" value="THIOREDOXIN_2"/>
    <property type="match status" value="1"/>
</dbReference>
<keyword evidence="4" id="KW-1185">Reference proteome</keyword>
<evidence type="ECO:0000259" key="2">
    <source>
        <dbReference type="PROSITE" id="PS51352"/>
    </source>
</evidence>
<dbReference type="EMBL" id="CP089984">
    <property type="protein sequence ID" value="WXB18491.1"/>
    <property type="molecule type" value="Genomic_DNA"/>
</dbReference>
<dbReference type="Gene3D" id="3.40.30.10">
    <property type="entry name" value="Glutaredoxin"/>
    <property type="match status" value="1"/>
</dbReference>
<dbReference type="InterPro" id="IPR000866">
    <property type="entry name" value="AhpC/TSA"/>
</dbReference>
<dbReference type="Pfam" id="PF00578">
    <property type="entry name" value="AhpC-TSA"/>
    <property type="match status" value="1"/>
</dbReference>
<dbReference type="InterPro" id="IPR036249">
    <property type="entry name" value="Thioredoxin-like_sf"/>
</dbReference>
<feature type="compositionally biased region" description="Basic and acidic residues" evidence="1">
    <location>
        <begin position="176"/>
        <end position="194"/>
    </location>
</feature>
<reference evidence="3 4" key="1">
    <citation type="submission" date="2021-12" db="EMBL/GenBank/DDBJ databases">
        <title>Discovery of the Pendulisporaceae a myxobacterial family with distinct sporulation behavior and unique specialized metabolism.</title>
        <authorList>
            <person name="Garcia R."/>
            <person name="Popoff A."/>
            <person name="Bader C.D."/>
            <person name="Loehr J."/>
            <person name="Walesch S."/>
            <person name="Walt C."/>
            <person name="Boldt J."/>
            <person name="Bunk B."/>
            <person name="Haeckl F.J.F.P.J."/>
            <person name="Gunesch A.P."/>
            <person name="Birkelbach J."/>
            <person name="Nuebel U."/>
            <person name="Pietschmann T."/>
            <person name="Bach T."/>
            <person name="Mueller R."/>
        </authorList>
    </citation>
    <scope>NUCLEOTIDE SEQUENCE [LARGE SCALE GENOMIC DNA]</scope>
    <source>
        <strain evidence="3 4">MSr11954</strain>
    </source>
</reference>
<evidence type="ECO:0000256" key="1">
    <source>
        <dbReference type="SAM" id="MobiDB-lite"/>
    </source>
</evidence>